<dbReference type="EMBL" id="CACRXK020000889">
    <property type="protein sequence ID" value="CAB3985599.1"/>
    <property type="molecule type" value="Genomic_DNA"/>
</dbReference>
<dbReference type="AlphaFoldDB" id="A0A6S7G8Z4"/>
<dbReference type="Proteomes" id="UP001152795">
    <property type="component" value="Unassembled WGS sequence"/>
</dbReference>
<dbReference type="InterPro" id="IPR036056">
    <property type="entry name" value="Fibrinogen-like_C"/>
</dbReference>
<accession>A0A6S7G8Z4</accession>
<proteinExistence type="predicted"/>
<organism evidence="1 2">
    <name type="scientific">Paramuricea clavata</name>
    <name type="common">Red gorgonian</name>
    <name type="synonym">Violescent sea-whip</name>
    <dbReference type="NCBI Taxonomy" id="317549"/>
    <lineage>
        <taxon>Eukaryota</taxon>
        <taxon>Metazoa</taxon>
        <taxon>Cnidaria</taxon>
        <taxon>Anthozoa</taxon>
        <taxon>Octocorallia</taxon>
        <taxon>Malacalcyonacea</taxon>
        <taxon>Plexauridae</taxon>
        <taxon>Paramuricea</taxon>
    </lineage>
</organism>
<dbReference type="NCBIfam" id="NF040941">
    <property type="entry name" value="GGGWT_bact"/>
    <property type="match status" value="1"/>
</dbReference>
<gene>
    <name evidence="1" type="ORF">PACLA_8A046977</name>
</gene>
<dbReference type="Gene3D" id="3.90.215.10">
    <property type="entry name" value="Gamma Fibrinogen, chain A, domain 1"/>
    <property type="match status" value="1"/>
</dbReference>
<feature type="non-terminal residue" evidence="1">
    <location>
        <position position="478"/>
    </location>
</feature>
<evidence type="ECO:0000313" key="1">
    <source>
        <dbReference type="EMBL" id="CAB3985599.1"/>
    </source>
</evidence>
<dbReference type="SUPFAM" id="SSF56496">
    <property type="entry name" value="Fibrinogen C-terminal domain-like"/>
    <property type="match status" value="1"/>
</dbReference>
<protein>
    <submittedName>
        <fullName evidence="1">Uncharacterized protein</fullName>
    </submittedName>
</protein>
<dbReference type="InterPro" id="IPR014716">
    <property type="entry name" value="Fibrinogen_a/b/g_C_1"/>
</dbReference>
<sequence>TSRTKGNTHRLDLYHDFLPLIEQTCFLSLRTKQNRTILGKDNINETRCYWGNSRCTNMVTTKTATIQKTAHYETDLFECSDDLGSNKNCFRQPMRSVAWKKYNETDWQHRFLSAFSTSLFHRRFSFNCLTPMANFPLPLLKGQHYKHCVKASYQQNEAFSATKTFLSRNFSSGPSEFSHIRAISVVSRTLPFIEDEMMSLKRIFHFCNLLHQPERFYAYIRRKIPYDVIVIRAKLAMTENECAIYCSRDKECLSALILFLMTNSTILKFLIRAHKYRCKFRKLSPPISLPPISCKDILTKSAGATSGLYDISVDNKMVTVYCEMVLHGGGFTFIPKSAVKEGTLPNLVSQLFTNHSQVLLYIQKKDGSQTYTHIQQLGDYIANDYAFLDCVHFYVAVMPGYFSFFPNHREQKPSTYHDGNLMYEARRVAVDWRNTGMVLTERIPSNFFYLTEVHYGGGGCYTSSDRWVEANGAAIGLR</sequence>
<keyword evidence="2" id="KW-1185">Reference proteome</keyword>
<evidence type="ECO:0000313" key="2">
    <source>
        <dbReference type="Proteomes" id="UP001152795"/>
    </source>
</evidence>
<name>A0A6S7G8Z4_PARCT</name>
<comment type="caution">
    <text evidence="1">The sequence shown here is derived from an EMBL/GenBank/DDBJ whole genome shotgun (WGS) entry which is preliminary data.</text>
</comment>
<reference evidence="1" key="1">
    <citation type="submission" date="2020-04" db="EMBL/GenBank/DDBJ databases">
        <authorList>
            <person name="Alioto T."/>
            <person name="Alioto T."/>
            <person name="Gomez Garrido J."/>
        </authorList>
    </citation>
    <scope>NUCLEOTIDE SEQUENCE</scope>
    <source>
        <strain evidence="1">A484AB</strain>
    </source>
</reference>